<evidence type="ECO:0000313" key="1">
    <source>
        <dbReference type="EMBL" id="AEV75312.1"/>
    </source>
</evidence>
<accession>G8RSG9</accession>
<dbReference type="HOGENOM" id="CLU_1119202_0_0_11"/>
<name>G8RSG9_MYCRN</name>
<dbReference type="OrthoDB" id="4774408at2"/>
<protein>
    <submittedName>
        <fullName evidence="1">Ferric iron reductase FhuF-like transporter</fullName>
    </submittedName>
</protein>
<dbReference type="AlphaFoldDB" id="G8RSG9"/>
<dbReference type="STRING" id="710685.MycrhN_4831"/>
<dbReference type="PATRIC" id="fig|710685.3.peg.4837"/>
<reference evidence="1 2" key="1">
    <citation type="submission" date="2011-12" db="EMBL/GenBank/DDBJ databases">
        <title>Complete sequence of Mycobacterium rhodesiae NBB3.</title>
        <authorList>
            <consortium name="US DOE Joint Genome Institute"/>
            <person name="Lucas S."/>
            <person name="Han J."/>
            <person name="Lapidus A."/>
            <person name="Cheng J.-F."/>
            <person name="Goodwin L."/>
            <person name="Pitluck S."/>
            <person name="Peters L."/>
            <person name="Mikhailova N."/>
            <person name="Gu W."/>
            <person name="Detter J.C."/>
            <person name="Han C."/>
            <person name="Tapia R."/>
            <person name="Land M."/>
            <person name="Hauser L."/>
            <person name="Kyrpides N."/>
            <person name="Ivanova N."/>
            <person name="Pagani I."/>
            <person name="Mattes T."/>
            <person name="Holmes A."/>
            <person name="Rutledge P."/>
            <person name="Paulsen I."/>
            <person name="Coleman N."/>
            <person name="Woyke T."/>
        </authorList>
    </citation>
    <scope>NUCLEOTIDE SEQUENCE [LARGE SCALE GENOMIC DNA]</scope>
    <source>
        <strain evidence="1 2">NBB3</strain>
    </source>
</reference>
<dbReference type="KEGG" id="mrh:MycrhN_4831"/>
<keyword evidence="2" id="KW-1185">Reference proteome</keyword>
<dbReference type="Proteomes" id="UP000005442">
    <property type="component" value="Chromosome"/>
</dbReference>
<dbReference type="EMBL" id="CP003169">
    <property type="protein sequence ID" value="AEV75312.1"/>
    <property type="molecule type" value="Genomic_DNA"/>
</dbReference>
<dbReference type="eggNOG" id="ENOG5031DPX">
    <property type="taxonomic scope" value="Bacteria"/>
</dbReference>
<sequence>MTVLVDDPLIASMAIEQALPLHESSRRLRDLYPECPRVYGVAVIGDLSRRRWWPLQQALTGDKLYSMFTLAAEETESRAAVAQQLAATLAHVVVGRVVPLLVLEGRAWDTGLENLWVHVDSEGAIDWVGVADATLRALPDDPFFANRAAIRTNVSARDGIVALPNEAALTTWIAHRSHRTLEPLFGKLAEISDSAISIASMWHIVGAAVVGAATQVPLLAGSSELTSMRRGQAVLDALVGFGLPVRGPTRAMAGAAGKGLLN</sequence>
<proteinExistence type="predicted"/>
<dbReference type="RefSeq" id="WP_014213055.1">
    <property type="nucleotide sequence ID" value="NC_016604.1"/>
</dbReference>
<organism evidence="1 2">
    <name type="scientific">Mycolicibacterium rhodesiae (strain NBB3)</name>
    <name type="common">Mycobacterium rhodesiae</name>
    <dbReference type="NCBI Taxonomy" id="710685"/>
    <lineage>
        <taxon>Bacteria</taxon>
        <taxon>Bacillati</taxon>
        <taxon>Actinomycetota</taxon>
        <taxon>Actinomycetes</taxon>
        <taxon>Mycobacteriales</taxon>
        <taxon>Mycobacteriaceae</taxon>
        <taxon>Mycolicibacterium</taxon>
    </lineage>
</organism>
<gene>
    <name evidence="1" type="ordered locus">MycrhN_4831</name>
</gene>
<evidence type="ECO:0000313" key="2">
    <source>
        <dbReference type="Proteomes" id="UP000005442"/>
    </source>
</evidence>